<evidence type="ECO:0000313" key="3">
    <source>
        <dbReference type="Proteomes" id="UP000007813"/>
    </source>
</evidence>
<gene>
    <name evidence="2" type="ORF">HSB1_38640</name>
</gene>
<sequence>MSEKTKYSAEDCLQALRDVAEALGNSPTKSQYEASDVGPSERTIREVLGVSFGEARQLAGLGPPGNNDERTVSLNRDYFETIDTPDRAYWLGTLFGQSSQSEFNNRFSLTISHTVSNRHFVEGFHEAIETEYVVSRYEREDMQDRVQFTISDQTFLGHLHELGLVDSARNVSSLPDIPRDLRKHFVRGFLEVRARLTGSAINFSSKFEQQVELFSEWVSELGVVRTYVGEQQNGTFIFRIGSNMDIAPFFKTCWVDVDDETIICGDIYESMKEDVCTEYPYPENLTFCNSNQNPPGGDGSIDLEDGSKDVASADETGAADDEAEVTMTQGPVDSVDRELTDDNTADYSLSVTVSPTLLLHLLAEATKRGESTGTDDDPGLTLGRIVTGYTRSMIGESYPIVDRESIKGSRSIGLEVSVELTSATRGAMLGLIHDEQSPFGSVDEFVEVALRDAIGETTGGDRNLTVDRSTFEMLEIVGDGDASAAAAHLIEKHVSDMFGG</sequence>
<evidence type="ECO:0000256" key="1">
    <source>
        <dbReference type="SAM" id="MobiDB-lite"/>
    </source>
</evidence>
<comment type="caution">
    <text evidence="2">The sequence shown here is derived from an EMBL/GenBank/DDBJ whole genome shotgun (WGS) entry which is preliminary data.</text>
</comment>
<feature type="region of interest" description="Disordered" evidence="1">
    <location>
        <begin position="288"/>
        <end position="339"/>
    </location>
</feature>
<protein>
    <submittedName>
        <fullName evidence="2">Uncharacterized protein</fullName>
    </submittedName>
</protein>
<proteinExistence type="predicted"/>
<dbReference type="OrthoDB" id="11472at2157"/>
<dbReference type="RefSeq" id="WP_009377003.1">
    <property type="nucleotide sequence ID" value="NZ_ALJD01000010.1"/>
</dbReference>
<organism evidence="2 3">
    <name type="scientific">Halogranum salarium B-1</name>
    <dbReference type="NCBI Taxonomy" id="1210908"/>
    <lineage>
        <taxon>Archaea</taxon>
        <taxon>Methanobacteriati</taxon>
        <taxon>Methanobacteriota</taxon>
        <taxon>Stenosarchaea group</taxon>
        <taxon>Halobacteria</taxon>
        <taxon>Halobacteriales</taxon>
        <taxon>Haloferacaceae</taxon>
    </lineage>
</organism>
<dbReference type="Proteomes" id="UP000007813">
    <property type="component" value="Unassembled WGS sequence"/>
</dbReference>
<evidence type="ECO:0000313" key="2">
    <source>
        <dbReference type="EMBL" id="EJN57779.1"/>
    </source>
</evidence>
<dbReference type="AlphaFoldDB" id="J3JDT9"/>
<reference evidence="2 3" key="1">
    <citation type="journal article" date="2012" name="J. Bacteriol.">
        <title>Draft Genome Sequence of the Extremely Halophilic Archaeon Halogranum salarium B-1T.</title>
        <authorList>
            <person name="Kim K.K."/>
            <person name="Lee K.C."/>
            <person name="Lee J.S."/>
        </authorList>
    </citation>
    <scope>NUCLEOTIDE SEQUENCE [LARGE SCALE GENOMIC DNA]</scope>
    <source>
        <strain evidence="2 3">B-1</strain>
    </source>
</reference>
<name>J3JDT9_9EURY</name>
<dbReference type="eggNOG" id="arCOG08099">
    <property type="taxonomic scope" value="Archaea"/>
</dbReference>
<dbReference type="EMBL" id="ALJD01000010">
    <property type="protein sequence ID" value="EJN57779.1"/>
    <property type="molecule type" value="Genomic_DNA"/>
</dbReference>
<accession>J3JDT9</accession>